<dbReference type="RefSeq" id="WP_245990703.1">
    <property type="nucleotide sequence ID" value="NZ_RKHK01000001.1"/>
</dbReference>
<dbReference type="SUPFAM" id="SSF46785">
    <property type="entry name" value="Winged helix' DNA-binding domain"/>
    <property type="match status" value="1"/>
</dbReference>
<keyword evidence="3" id="KW-1185">Reference proteome</keyword>
<dbReference type="Proteomes" id="UP000280668">
    <property type="component" value="Unassembled WGS sequence"/>
</dbReference>
<organism evidence="2 3">
    <name type="scientific">Bogoriella caseilytica</name>
    <dbReference type="NCBI Taxonomy" id="56055"/>
    <lineage>
        <taxon>Bacteria</taxon>
        <taxon>Bacillati</taxon>
        <taxon>Actinomycetota</taxon>
        <taxon>Actinomycetes</taxon>
        <taxon>Micrococcales</taxon>
        <taxon>Bogoriellaceae</taxon>
        <taxon>Bogoriella</taxon>
    </lineage>
</organism>
<keyword evidence="2" id="KW-0418">Kinase</keyword>
<reference evidence="2 3" key="1">
    <citation type="submission" date="2018-11" db="EMBL/GenBank/DDBJ databases">
        <title>Sequencing the genomes of 1000 actinobacteria strains.</title>
        <authorList>
            <person name="Klenk H.-P."/>
        </authorList>
    </citation>
    <scope>NUCLEOTIDE SEQUENCE [LARGE SCALE GENOMIC DNA]</scope>
    <source>
        <strain evidence="2 3">DSM 11294</strain>
    </source>
</reference>
<dbReference type="GO" id="GO:0016301">
    <property type="term" value="F:kinase activity"/>
    <property type="evidence" value="ECO:0007669"/>
    <property type="project" value="UniProtKB-KW"/>
</dbReference>
<comment type="similarity">
    <text evidence="1">Belongs to the ROK (NagC/XylR) family.</text>
</comment>
<dbReference type="PANTHER" id="PTHR18964">
    <property type="entry name" value="ROK (REPRESSOR, ORF, KINASE) FAMILY"/>
    <property type="match status" value="1"/>
</dbReference>
<evidence type="ECO:0000256" key="1">
    <source>
        <dbReference type="ARBA" id="ARBA00006479"/>
    </source>
</evidence>
<dbReference type="InterPro" id="IPR011991">
    <property type="entry name" value="ArsR-like_HTH"/>
</dbReference>
<dbReference type="Gene3D" id="3.30.420.40">
    <property type="match status" value="2"/>
</dbReference>
<dbReference type="Gene3D" id="1.10.10.10">
    <property type="entry name" value="Winged helix-like DNA-binding domain superfamily/Winged helix DNA-binding domain"/>
    <property type="match status" value="1"/>
</dbReference>
<protein>
    <submittedName>
        <fullName evidence="2">Putative NBD/HSP70 family sugar kinase</fullName>
    </submittedName>
</protein>
<evidence type="ECO:0000313" key="2">
    <source>
        <dbReference type="EMBL" id="ROR71804.1"/>
    </source>
</evidence>
<dbReference type="InterPro" id="IPR000600">
    <property type="entry name" value="ROK"/>
</dbReference>
<keyword evidence="2" id="KW-0808">Transferase</keyword>
<name>A0A3N2B9N1_9MICO</name>
<comment type="caution">
    <text evidence="2">The sequence shown here is derived from an EMBL/GenBank/DDBJ whole genome shotgun (WGS) entry which is preliminary data.</text>
</comment>
<dbReference type="PANTHER" id="PTHR18964:SF173">
    <property type="entry name" value="GLUCOKINASE"/>
    <property type="match status" value="1"/>
</dbReference>
<dbReference type="InterPro" id="IPR036388">
    <property type="entry name" value="WH-like_DNA-bd_sf"/>
</dbReference>
<proteinExistence type="inferred from homology"/>
<dbReference type="CDD" id="cd00090">
    <property type="entry name" value="HTH_ARSR"/>
    <property type="match status" value="1"/>
</dbReference>
<evidence type="ECO:0000313" key="3">
    <source>
        <dbReference type="Proteomes" id="UP000280668"/>
    </source>
</evidence>
<gene>
    <name evidence="2" type="ORF">EDD31_0142</name>
</gene>
<dbReference type="SUPFAM" id="SSF53067">
    <property type="entry name" value="Actin-like ATPase domain"/>
    <property type="match status" value="1"/>
</dbReference>
<dbReference type="InterPro" id="IPR043129">
    <property type="entry name" value="ATPase_NBD"/>
</dbReference>
<dbReference type="Pfam" id="PF00480">
    <property type="entry name" value="ROK"/>
    <property type="match status" value="1"/>
</dbReference>
<dbReference type="AlphaFoldDB" id="A0A3N2B9N1"/>
<dbReference type="InterPro" id="IPR036390">
    <property type="entry name" value="WH_DNA-bd_sf"/>
</dbReference>
<accession>A0A3N2B9N1</accession>
<dbReference type="EMBL" id="RKHK01000001">
    <property type="protein sequence ID" value="ROR71804.1"/>
    <property type="molecule type" value="Genomic_DNA"/>
</dbReference>
<dbReference type="Pfam" id="PF13412">
    <property type="entry name" value="HTH_24"/>
    <property type="match status" value="1"/>
</dbReference>
<sequence length="376" mass="38822">MSGERMVELISTGAATSRADLARALGLSPSTVSQRVRELLDEDVIYEHSVGVSRGGRRPRELRLRDGGGYVGVAEMGSHHARIGIIGLNGERHVIEEVESDVARGPVPALDDVVQAMRRLAEPVPGSLRAVAVALAAPVDSVNRTVVQASRLASWNAFPVGEHLEDLLGVPAVVENDANAMALGEHFERPDRHDSVTVKAGTAIGAGVIVGGRIYRGATGSAGDITHTRIAGAGDRPCSCGNFGCLETVASGAGIVQLLAERGIEVPTTGALVSVAGQGDPEAMTLVRAAGGHLGEVLSTVVNFLNPGAVYLGGALSGLEPFVAAVRSRLYEGCHPLVTRNLVIEPTRTAADAGVIGAGRLALTAAFAGEHHGRKP</sequence>